<keyword evidence="2" id="KW-1185">Reference proteome</keyword>
<comment type="caution">
    <text evidence="1">The sequence shown here is derived from an EMBL/GenBank/DDBJ whole genome shotgun (WGS) entry which is preliminary data.</text>
</comment>
<dbReference type="OrthoDB" id="1729737at2759"/>
<evidence type="ECO:0000313" key="1">
    <source>
        <dbReference type="EMBL" id="RIA85341.1"/>
    </source>
</evidence>
<proteinExistence type="predicted"/>
<organism evidence="1 2">
    <name type="scientific">Glomus cerebriforme</name>
    <dbReference type="NCBI Taxonomy" id="658196"/>
    <lineage>
        <taxon>Eukaryota</taxon>
        <taxon>Fungi</taxon>
        <taxon>Fungi incertae sedis</taxon>
        <taxon>Mucoromycota</taxon>
        <taxon>Glomeromycotina</taxon>
        <taxon>Glomeromycetes</taxon>
        <taxon>Glomerales</taxon>
        <taxon>Glomeraceae</taxon>
        <taxon>Glomus</taxon>
    </lineage>
</organism>
<dbReference type="AlphaFoldDB" id="A0A397SR70"/>
<accession>A0A397SR70</accession>
<dbReference type="Proteomes" id="UP000265703">
    <property type="component" value="Unassembled WGS sequence"/>
</dbReference>
<reference evidence="1 2" key="1">
    <citation type="submission" date="2018-06" db="EMBL/GenBank/DDBJ databases">
        <title>Comparative genomics reveals the genomic features of Rhizophagus irregularis, R. cerebriforme, R. diaphanum and Gigaspora rosea, and their symbiotic lifestyle signature.</title>
        <authorList>
            <person name="Morin E."/>
            <person name="San Clemente H."/>
            <person name="Chen E.C.H."/>
            <person name="De La Providencia I."/>
            <person name="Hainaut M."/>
            <person name="Kuo A."/>
            <person name="Kohler A."/>
            <person name="Murat C."/>
            <person name="Tang N."/>
            <person name="Roy S."/>
            <person name="Loubradou J."/>
            <person name="Henrissat B."/>
            <person name="Grigoriev I.V."/>
            <person name="Corradi N."/>
            <person name="Roux C."/>
            <person name="Martin F.M."/>
        </authorList>
    </citation>
    <scope>NUCLEOTIDE SEQUENCE [LARGE SCALE GENOMIC DNA]</scope>
    <source>
        <strain evidence="1 2">DAOM 227022</strain>
    </source>
</reference>
<dbReference type="PANTHER" id="PTHR45737:SF6">
    <property type="entry name" value="VON WILLEBRAND FACTOR A DOMAIN-CONTAINING PROTEIN 5A"/>
    <property type="match status" value="1"/>
</dbReference>
<sequence length="121" mass="13896">MQICGLYYIIKKKVIPIPLQNVVIEVNDLTVICRMTSVIQNVESSSHKISTTTHIDKNPKILKITLTEQITYLEKDFILMIKGKDLDQPRAFVEYNPETQTNCVMLTLVPKFVLNTTISER</sequence>
<dbReference type="STRING" id="658196.A0A397SR70"/>
<dbReference type="PANTHER" id="PTHR45737">
    <property type="entry name" value="VON WILLEBRAND FACTOR A DOMAIN-CONTAINING PROTEIN 5A"/>
    <property type="match status" value="1"/>
</dbReference>
<dbReference type="EMBL" id="QKYT01000432">
    <property type="protein sequence ID" value="RIA85341.1"/>
    <property type="molecule type" value="Genomic_DNA"/>
</dbReference>
<protein>
    <submittedName>
        <fullName evidence="1">Uncharacterized protein</fullName>
    </submittedName>
</protein>
<name>A0A397SR70_9GLOM</name>
<gene>
    <name evidence="1" type="ORF">C1645_808316</name>
</gene>
<evidence type="ECO:0000313" key="2">
    <source>
        <dbReference type="Proteomes" id="UP000265703"/>
    </source>
</evidence>